<dbReference type="SMART" id="SM00177">
    <property type="entry name" value="ARF"/>
    <property type="match status" value="1"/>
</dbReference>
<dbReference type="GO" id="GO:0046872">
    <property type="term" value="F:metal ion binding"/>
    <property type="evidence" value="ECO:0007669"/>
    <property type="project" value="UniProtKB-KW"/>
</dbReference>
<dbReference type="VEuPathDB" id="FungiDB:UMAG_11469"/>
<dbReference type="GeneID" id="23567349"/>
<dbReference type="STRING" id="237631.A0A0D1E5F6"/>
<dbReference type="PANTHER" id="PTHR45909:SF1">
    <property type="entry name" value="ADP-RIBOSYLATION FACTOR-RELATED PROTEIN 1"/>
    <property type="match status" value="1"/>
</dbReference>
<proteinExistence type="predicted"/>
<evidence type="ECO:0000313" key="6">
    <source>
        <dbReference type="Proteomes" id="UP000000561"/>
    </source>
</evidence>
<dbReference type="eggNOG" id="KOG0076">
    <property type="taxonomic scope" value="Eukaryota"/>
</dbReference>
<feature type="binding site" evidence="4">
    <location>
        <position position="31"/>
    </location>
    <ligand>
        <name>Mg(2+)</name>
        <dbReference type="ChEBI" id="CHEBI:18420"/>
    </ligand>
</feature>
<dbReference type="InterPro" id="IPR005225">
    <property type="entry name" value="Small_GTP-bd"/>
</dbReference>
<feature type="binding site" evidence="3">
    <location>
        <begin position="24"/>
        <end position="31"/>
    </location>
    <ligand>
        <name>GTP</name>
        <dbReference type="ChEBI" id="CHEBI:37565"/>
    </ligand>
</feature>
<keyword evidence="4" id="KW-0479">Metal-binding</keyword>
<dbReference type="InterPro" id="IPR006689">
    <property type="entry name" value="Small_GTPase_ARF/SAR"/>
</dbReference>
<dbReference type="GO" id="GO:0006886">
    <property type="term" value="P:intracellular protein transport"/>
    <property type="evidence" value="ECO:0000318"/>
    <property type="project" value="GO_Central"/>
</dbReference>
<keyword evidence="4" id="KW-0460">Magnesium</keyword>
<keyword evidence="2 3" id="KW-0342">GTP-binding</keyword>
<evidence type="ECO:0000256" key="4">
    <source>
        <dbReference type="PIRSR" id="PIRSR606689-2"/>
    </source>
</evidence>
<dbReference type="PROSITE" id="PS51417">
    <property type="entry name" value="ARF"/>
    <property type="match status" value="1"/>
</dbReference>
<sequence>MYHLITGLYAEWTKKARFNVLMVGPSGVGKSCLLEKIKSLYLQRTALPPNKIAPTVGQNVLEVTLPNMHLHFWDLGGSASVRALWSKYYDESDAIVWVVDARHFLALDAHKQKQQQGDIKGKGKASEPDAGSEAYNARESSWKLLSQLLIDPSLEGRPILIVANKTDDCGSISPDFARTIKSWFAEKITHTDADPADATSKLSLQLPIHNGNVFADDEEESYRSPVAAGSRLNDKEYEWDVILASAIEGTGVHDAVDWLSFRVQGSQAGVR</sequence>
<dbReference type="SUPFAM" id="SSF52540">
    <property type="entry name" value="P-loop containing nucleoside triphosphate hydrolases"/>
    <property type="match status" value="1"/>
</dbReference>
<evidence type="ECO:0000313" key="5">
    <source>
        <dbReference type="EMBL" id="KIS69570.1"/>
    </source>
</evidence>
<dbReference type="Gene3D" id="3.40.50.300">
    <property type="entry name" value="P-loop containing nucleotide triphosphate hydrolases"/>
    <property type="match status" value="1"/>
</dbReference>
<dbReference type="Proteomes" id="UP000000561">
    <property type="component" value="Chromosome 5"/>
</dbReference>
<evidence type="ECO:0000256" key="2">
    <source>
        <dbReference type="ARBA" id="ARBA00023134"/>
    </source>
</evidence>
<dbReference type="InParanoid" id="A0A0D1E5F6"/>
<dbReference type="GO" id="GO:0043001">
    <property type="term" value="P:Golgi to plasma membrane protein transport"/>
    <property type="evidence" value="ECO:0000318"/>
    <property type="project" value="GO_Central"/>
</dbReference>
<feature type="binding site" evidence="3">
    <location>
        <position position="77"/>
    </location>
    <ligand>
        <name>GTP</name>
        <dbReference type="ChEBI" id="CHEBI:37565"/>
    </ligand>
</feature>
<dbReference type="NCBIfam" id="TIGR00231">
    <property type="entry name" value="small_GTP"/>
    <property type="match status" value="1"/>
</dbReference>
<dbReference type="GO" id="GO:0005794">
    <property type="term" value="C:Golgi apparatus"/>
    <property type="evidence" value="ECO:0000318"/>
    <property type="project" value="GO_Central"/>
</dbReference>
<dbReference type="InterPro" id="IPR024156">
    <property type="entry name" value="Small_GTPase_ARF"/>
</dbReference>
<gene>
    <name evidence="5" type="ORF">UMAG_11469</name>
</gene>
<protein>
    <submittedName>
        <fullName evidence="5">Uncharacterized protein</fullName>
    </submittedName>
</protein>
<reference evidence="5 6" key="1">
    <citation type="journal article" date="2006" name="Nature">
        <title>Insights from the genome of the biotrophic fungal plant pathogen Ustilago maydis.</title>
        <authorList>
            <person name="Kamper J."/>
            <person name="Kahmann R."/>
            <person name="Bolker M."/>
            <person name="Ma L.J."/>
            <person name="Brefort T."/>
            <person name="Saville B.J."/>
            <person name="Banuett F."/>
            <person name="Kronstad J.W."/>
            <person name="Gold S.E."/>
            <person name="Muller O."/>
            <person name="Perlin M.H."/>
            <person name="Wosten H.A."/>
            <person name="de Vries R."/>
            <person name="Ruiz-Herrera J."/>
            <person name="Reynaga-Pena C.G."/>
            <person name="Snetselaar K."/>
            <person name="McCann M."/>
            <person name="Perez-Martin J."/>
            <person name="Feldbrugge M."/>
            <person name="Basse C.W."/>
            <person name="Steinberg G."/>
            <person name="Ibeas J.I."/>
            <person name="Holloman W."/>
            <person name="Guzman P."/>
            <person name="Farman M."/>
            <person name="Stajich J.E."/>
            <person name="Sentandreu R."/>
            <person name="Gonzalez-Prieto J.M."/>
            <person name="Kennell J.C."/>
            <person name="Molina L."/>
            <person name="Schirawski J."/>
            <person name="Mendoza-Mendoza A."/>
            <person name="Greilinger D."/>
            <person name="Munch K."/>
            <person name="Rossel N."/>
            <person name="Scherer M."/>
            <person name="Vranes M."/>
            <person name="Ladendorf O."/>
            <person name="Vincon V."/>
            <person name="Fuchs U."/>
            <person name="Sandrock B."/>
            <person name="Meng S."/>
            <person name="Ho E.C."/>
            <person name="Cahill M.J."/>
            <person name="Boyce K.J."/>
            <person name="Klose J."/>
            <person name="Klosterman S.J."/>
            <person name="Deelstra H.J."/>
            <person name="Ortiz-Castellanos L."/>
            <person name="Li W."/>
            <person name="Sanchez-Alonso P."/>
            <person name="Schreier P.H."/>
            <person name="Hauser-Hahn I."/>
            <person name="Vaupel M."/>
            <person name="Koopmann E."/>
            <person name="Friedrich G."/>
            <person name="Voss H."/>
            <person name="Schluter T."/>
            <person name="Margolis J."/>
            <person name="Platt D."/>
            <person name="Swimmer C."/>
            <person name="Gnirke A."/>
            <person name="Chen F."/>
            <person name="Vysotskaia V."/>
            <person name="Mannhaupt G."/>
            <person name="Guldener U."/>
            <person name="Munsterkotter M."/>
            <person name="Haase D."/>
            <person name="Oesterheld M."/>
            <person name="Mewes H.W."/>
            <person name="Mauceli E.W."/>
            <person name="DeCaprio D."/>
            <person name="Wade C.M."/>
            <person name="Butler J."/>
            <person name="Young S."/>
            <person name="Jaffe D.B."/>
            <person name="Calvo S."/>
            <person name="Nusbaum C."/>
            <person name="Galagan J."/>
            <person name="Birren B.W."/>
        </authorList>
    </citation>
    <scope>NUCLEOTIDE SEQUENCE [LARGE SCALE GENOMIC DNA]</scope>
    <source>
        <strain evidence="6">DSM 14603 / FGSC 9021 / UM521</strain>
    </source>
</reference>
<dbReference type="EMBL" id="CM003144">
    <property type="protein sequence ID" value="KIS69570.1"/>
    <property type="molecule type" value="Genomic_DNA"/>
</dbReference>
<evidence type="ECO:0000256" key="1">
    <source>
        <dbReference type="ARBA" id="ARBA00022741"/>
    </source>
</evidence>
<accession>A0A0D1E5F6</accession>
<dbReference type="GO" id="GO:0003924">
    <property type="term" value="F:GTPase activity"/>
    <property type="evidence" value="ECO:0000318"/>
    <property type="project" value="GO_Central"/>
</dbReference>
<feature type="binding site" evidence="4">
    <location>
        <position position="55"/>
    </location>
    <ligand>
        <name>Mg(2+)</name>
        <dbReference type="ChEBI" id="CHEBI:18420"/>
    </ligand>
</feature>
<dbReference type="AlphaFoldDB" id="A0A0D1E5F6"/>
<dbReference type="RefSeq" id="XP_011388870.1">
    <property type="nucleotide sequence ID" value="XM_011390568.1"/>
</dbReference>
<name>A0A0D1E5F6_MYCMD</name>
<evidence type="ECO:0000256" key="3">
    <source>
        <dbReference type="PIRSR" id="PIRSR606689-1"/>
    </source>
</evidence>
<dbReference type="KEGG" id="uma:UMAG_11469"/>
<keyword evidence="6" id="KW-1185">Reference proteome</keyword>
<organism evidence="5 6">
    <name type="scientific">Mycosarcoma maydis</name>
    <name type="common">Corn smut fungus</name>
    <name type="synonym">Ustilago maydis</name>
    <dbReference type="NCBI Taxonomy" id="5270"/>
    <lineage>
        <taxon>Eukaryota</taxon>
        <taxon>Fungi</taxon>
        <taxon>Dikarya</taxon>
        <taxon>Basidiomycota</taxon>
        <taxon>Ustilaginomycotina</taxon>
        <taxon>Ustilaginomycetes</taxon>
        <taxon>Ustilaginales</taxon>
        <taxon>Ustilaginaceae</taxon>
        <taxon>Mycosarcoma</taxon>
    </lineage>
</organism>
<keyword evidence="1 3" id="KW-0547">Nucleotide-binding</keyword>
<dbReference type="PANTHER" id="PTHR45909">
    <property type="entry name" value="ADP-RIBOSYLATION FACTOR-RELATED PROTEIN 1"/>
    <property type="match status" value="1"/>
</dbReference>
<dbReference type="InterPro" id="IPR027417">
    <property type="entry name" value="P-loop_NTPase"/>
</dbReference>
<dbReference type="GO" id="GO:0005525">
    <property type="term" value="F:GTP binding"/>
    <property type="evidence" value="ECO:0000318"/>
    <property type="project" value="GO_Central"/>
</dbReference>
<dbReference type="GO" id="GO:0034067">
    <property type="term" value="P:protein localization to Golgi apparatus"/>
    <property type="evidence" value="ECO:0000318"/>
    <property type="project" value="GO_Central"/>
</dbReference>
<dbReference type="Pfam" id="PF00025">
    <property type="entry name" value="Arf"/>
    <property type="match status" value="1"/>
</dbReference>
<dbReference type="OrthoDB" id="414781at2759"/>
<dbReference type="PRINTS" id="PR00449">
    <property type="entry name" value="RASTRNSFRMNG"/>
</dbReference>